<dbReference type="NCBIfam" id="TIGR02436">
    <property type="entry name" value="four helix bundle protein"/>
    <property type="match status" value="1"/>
</dbReference>
<gene>
    <name evidence="1" type="ORF">DGQ38_20075</name>
</gene>
<protein>
    <submittedName>
        <fullName evidence="1">Four helix bundle protein</fullName>
    </submittedName>
</protein>
<sequence length="120" mass="13871">MDPKDLEVWKKSMELVEVTYKISANFPVSEMYGLTNQLRRASVSVVSNIAEGSGRNSDKELLYFLNVSLGSLAEVETQFEIAYRLNFISDVDDTFQRITETRKLLIGFRNYIKKRQITNH</sequence>
<proteinExistence type="predicted"/>
<dbReference type="Pfam" id="PF05635">
    <property type="entry name" value="23S_rRNA_IVP"/>
    <property type="match status" value="1"/>
</dbReference>
<dbReference type="InterPro" id="IPR012657">
    <property type="entry name" value="23S_rRNA-intervening_sequence"/>
</dbReference>
<name>A0A3D5J5H2_9FLAO</name>
<dbReference type="Gene3D" id="1.20.1440.60">
    <property type="entry name" value="23S rRNA-intervening sequence"/>
    <property type="match status" value="1"/>
</dbReference>
<organism evidence="1 2">
    <name type="scientific">Zunongwangia profunda</name>
    <dbReference type="NCBI Taxonomy" id="398743"/>
    <lineage>
        <taxon>Bacteria</taxon>
        <taxon>Pseudomonadati</taxon>
        <taxon>Bacteroidota</taxon>
        <taxon>Flavobacteriia</taxon>
        <taxon>Flavobacteriales</taxon>
        <taxon>Flavobacteriaceae</taxon>
        <taxon>Zunongwangia</taxon>
    </lineage>
</organism>
<dbReference type="PANTHER" id="PTHR38471">
    <property type="entry name" value="FOUR HELIX BUNDLE PROTEIN"/>
    <property type="match status" value="1"/>
</dbReference>
<dbReference type="Proteomes" id="UP000264330">
    <property type="component" value="Unassembled WGS sequence"/>
</dbReference>
<dbReference type="EMBL" id="DPMF01000458">
    <property type="protein sequence ID" value="HCV83341.1"/>
    <property type="molecule type" value="Genomic_DNA"/>
</dbReference>
<dbReference type="PANTHER" id="PTHR38471:SF2">
    <property type="entry name" value="FOUR HELIX BUNDLE PROTEIN"/>
    <property type="match status" value="1"/>
</dbReference>
<evidence type="ECO:0000313" key="2">
    <source>
        <dbReference type="Proteomes" id="UP000264330"/>
    </source>
</evidence>
<dbReference type="RefSeq" id="WP_273300928.1">
    <property type="nucleotide sequence ID" value="NZ_CAJXAW010000130.1"/>
</dbReference>
<comment type="caution">
    <text evidence="1">The sequence shown here is derived from an EMBL/GenBank/DDBJ whole genome shotgun (WGS) entry which is preliminary data.</text>
</comment>
<evidence type="ECO:0000313" key="1">
    <source>
        <dbReference type="EMBL" id="HCV83341.1"/>
    </source>
</evidence>
<dbReference type="AlphaFoldDB" id="A0A3D5J5H2"/>
<dbReference type="InterPro" id="IPR036583">
    <property type="entry name" value="23S_rRNA_IVS_sf"/>
</dbReference>
<dbReference type="CDD" id="cd16377">
    <property type="entry name" value="23S_rRNA_IVP_like"/>
    <property type="match status" value="1"/>
</dbReference>
<dbReference type="SUPFAM" id="SSF158446">
    <property type="entry name" value="IVS-encoded protein-like"/>
    <property type="match status" value="1"/>
</dbReference>
<reference evidence="1 2" key="1">
    <citation type="journal article" date="2018" name="Nat. Biotechnol.">
        <title>A standardized bacterial taxonomy based on genome phylogeny substantially revises the tree of life.</title>
        <authorList>
            <person name="Parks D.H."/>
            <person name="Chuvochina M."/>
            <person name="Waite D.W."/>
            <person name="Rinke C."/>
            <person name="Skarshewski A."/>
            <person name="Chaumeil P.A."/>
            <person name="Hugenholtz P."/>
        </authorList>
    </citation>
    <scope>NUCLEOTIDE SEQUENCE [LARGE SCALE GENOMIC DNA]</scope>
    <source>
        <strain evidence="1">UBA9359</strain>
    </source>
</reference>
<accession>A0A3D5J5H2</accession>